<evidence type="ECO:0000313" key="3">
    <source>
        <dbReference type="Proteomes" id="UP001221217"/>
    </source>
</evidence>
<dbReference type="InterPro" id="IPR016152">
    <property type="entry name" value="PTrfase/Anion_transptr"/>
</dbReference>
<dbReference type="CDD" id="cd00211">
    <property type="entry name" value="PTS_IIA_fru"/>
    <property type="match status" value="1"/>
</dbReference>
<accession>A0AAJ1MPZ2</accession>
<proteinExistence type="predicted"/>
<dbReference type="InterPro" id="IPR051541">
    <property type="entry name" value="PTS_SugarTrans_NitroReg"/>
</dbReference>
<protein>
    <submittedName>
        <fullName evidence="2">PTS sugar transporter subunit IIA</fullName>
    </submittedName>
</protein>
<dbReference type="PROSITE" id="PS51094">
    <property type="entry name" value="PTS_EIIA_TYPE_2"/>
    <property type="match status" value="1"/>
</dbReference>
<keyword evidence="2" id="KW-0813">Transport</keyword>
<comment type="caution">
    <text evidence="2">The sequence shown here is derived from an EMBL/GenBank/DDBJ whole genome shotgun (WGS) entry which is preliminary data.</text>
</comment>
<dbReference type="PANTHER" id="PTHR47738:SF2">
    <property type="entry name" value="PTS SYSTEM FRUCTOSE-LIKE EIIA COMPONENT"/>
    <property type="match status" value="1"/>
</dbReference>
<sequence>MGFLELLDKKLIKVPLENFSKNAVLEELINIIDDSGKLRNREQAYQDVLKRELLGSTGLERGIAVPHARTEAVDDMVMAVGIAPGGIDFEALDGEQSSLFFLILAPPHQAGAHIEVLSDIAKVTKSAAICRLLLASADADEVIEIFEED</sequence>
<organism evidence="2 3">
    <name type="scientific">Candidatus Thalassospirochaeta sargassi</name>
    <dbReference type="NCBI Taxonomy" id="3119039"/>
    <lineage>
        <taxon>Bacteria</taxon>
        <taxon>Pseudomonadati</taxon>
        <taxon>Spirochaetota</taxon>
        <taxon>Spirochaetia</taxon>
        <taxon>Spirochaetales</taxon>
        <taxon>Spirochaetaceae</taxon>
        <taxon>Candidatus Thalassospirochaeta</taxon>
    </lineage>
</organism>
<keyword evidence="2" id="KW-0762">Sugar transport</keyword>
<feature type="domain" description="PTS EIIA type-2" evidence="1">
    <location>
        <begin position="5"/>
        <end position="149"/>
    </location>
</feature>
<dbReference type="Gene3D" id="3.40.930.10">
    <property type="entry name" value="Mannitol-specific EII, Chain A"/>
    <property type="match status" value="1"/>
</dbReference>
<dbReference type="SUPFAM" id="SSF55804">
    <property type="entry name" value="Phoshotransferase/anion transport protein"/>
    <property type="match status" value="1"/>
</dbReference>
<dbReference type="EMBL" id="JAQQAL010000052">
    <property type="protein sequence ID" value="MDC7228634.1"/>
    <property type="molecule type" value="Genomic_DNA"/>
</dbReference>
<evidence type="ECO:0000313" key="2">
    <source>
        <dbReference type="EMBL" id="MDC7228634.1"/>
    </source>
</evidence>
<evidence type="ECO:0000259" key="1">
    <source>
        <dbReference type="PROSITE" id="PS51094"/>
    </source>
</evidence>
<dbReference type="Proteomes" id="UP001221217">
    <property type="component" value="Unassembled WGS sequence"/>
</dbReference>
<name>A0AAJ1MPZ2_9SPIO</name>
<dbReference type="PANTHER" id="PTHR47738">
    <property type="entry name" value="PTS SYSTEM FRUCTOSE-LIKE EIIA COMPONENT-RELATED"/>
    <property type="match status" value="1"/>
</dbReference>
<dbReference type="InterPro" id="IPR002178">
    <property type="entry name" value="PTS_EIIA_type-2_dom"/>
</dbReference>
<gene>
    <name evidence="2" type="ORF">PQJ61_17865</name>
</gene>
<dbReference type="Pfam" id="PF00359">
    <property type="entry name" value="PTS_EIIA_2"/>
    <property type="match status" value="1"/>
</dbReference>
<reference evidence="2 3" key="1">
    <citation type="submission" date="2022-12" db="EMBL/GenBank/DDBJ databases">
        <title>Metagenome assembled genome from gulf of manar.</title>
        <authorList>
            <person name="Kohli P."/>
            <person name="Pk S."/>
            <person name="Venkata Ramana C."/>
            <person name="Sasikala C."/>
        </authorList>
    </citation>
    <scope>NUCLEOTIDE SEQUENCE [LARGE SCALE GENOMIC DNA]</scope>
    <source>
        <strain evidence="2">JB008</strain>
    </source>
</reference>
<dbReference type="AlphaFoldDB" id="A0AAJ1MPZ2"/>